<protein>
    <submittedName>
        <fullName evidence="2">Uncharacterized protein</fullName>
    </submittedName>
</protein>
<accession>A0A9D3W779</accession>
<keyword evidence="3" id="KW-1185">Reference proteome</keyword>
<reference evidence="2 3" key="1">
    <citation type="journal article" date="2021" name="Plant Biotechnol. J.">
        <title>Multi-omics assisted identification of the key and species-specific regulatory components of drought-tolerant mechanisms in Gossypium stocksii.</title>
        <authorList>
            <person name="Yu D."/>
            <person name="Ke L."/>
            <person name="Zhang D."/>
            <person name="Wu Y."/>
            <person name="Sun Y."/>
            <person name="Mei J."/>
            <person name="Sun J."/>
            <person name="Sun Y."/>
        </authorList>
    </citation>
    <scope>NUCLEOTIDE SEQUENCE [LARGE SCALE GENOMIC DNA]</scope>
    <source>
        <strain evidence="3">cv. E1</strain>
        <tissue evidence="2">Leaf</tissue>
    </source>
</reference>
<dbReference type="EMBL" id="JAIQCV010000003">
    <property type="protein sequence ID" value="KAH1114456.1"/>
    <property type="molecule type" value="Genomic_DNA"/>
</dbReference>
<organism evidence="2 3">
    <name type="scientific">Gossypium stocksii</name>
    <dbReference type="NCBI Taxonomy" id="47602"/>
    <lineage>
        <taxon>Eukaryota</taxon>
        <taxon>Viridiplantae</taxon>
        <taxon>Streptophyta</taxon>
        <taxon>Embryophyta</taxon>
        <taxon>Tracheophyta</taxon>
        <taxon>Spermatophyta</taxon>
        <taxon>Magnoliopsida</taxon>
        <taxon>eudicotyledons</taxon>
        <taxon>Gunneridae</taxon>
        <taxon>Pentapetalae</taxon>
        <taxon>rosids</taxon>
        <taxon>malvids</taxon>
        <taxon>Malvales</taxon>
        <taxon>Malvaceae</taxon>
        <taxon>Malvoideae</taxon>
        <taxon>Gossypium</taxon>
    </lineage>
</organism>
<dbReference type="Proteomes" id="UP000828251">
    <property type="component" value="Unassembled WGS sequence"/>
</dbReference>
<gene>
    <name evidence="2" type="ORF">J1N35_007834</name>
</gene>
<evidence type="ECO:0000256" key="1">
    <source>
        <dbReference type="SAM" id="Phobius"/>
    </source>
</evidence>
<name>A0A9D3W779_9ROSI</name>
<proteinExistence type="predicted"/>
<evidence type="ECO:0000313" key="3">
    <source>
        <dbReference type="Proteomes" id="UP000828251"/>
    </source>
</evidence>
<dbReference type="InterPro" id="IPR053098">
    <property type="entry name" value="Petuviruses_polyprotein"/>
</dbReference>
<dbReference type="OrthoDB" id="1747449at2759"/>
<comment type="caution">
    <text evidence="2">The sequence shown here is derived from an EMBL/GenBank/DDBJ whole genome shotgun (WGS) entry which is preliminary data.</text>
</comment>
<keyword evidence="1" id="KW-0812">Transmembrane</keyword>
<keyword evidence="1" id="KW-1133">Transmembrane helix</keyword>
<feature type="transmembrane region" description="Helical" evidence="1">
    <location>
        <begin position="144"/>
        <end position="162"/>
    </location>
</feature>
<evidence type="ECO:0000313" key="2">
    <source>
        <dbReference type="EMBL" id="KAH1114456.1"/>
    </source>
</evidence>
<sequence length="164" mass="18554">MAGSLAFKLGGLALNELLLTMYPYPQIPKAELIKLLPKKWITNYEMLHEHDQPIQSTKSQTISKKDGTTKIKFDHSHLRSLKTRSVFPTMLMMQPIPDLKKDISQEIQNAVVDSVNKDQKESLLKALLLMEDHNTCSKIPKRDTVHGILIILVNCVLMIVLLPG</sequence>
<dbReference type="PANTHER" id="PTHR48435">
    <property type="entry name" value="POLYPROTEIN"/>
    <property type="match status" value="1"/>
</dbReference>
<dbReference type="AlphaFoldDB" id="A0A9D3W779"/>
<dbReference type="PANTHER" id="PTHR48435:SF1">
    <property type="entry name" value="POLYPROTEIN"/>
    <property type="match status" value="1"/>
</dbReference>
<keyword evidence="1" id="KW-0472">Membrane</keyword>